<dbReference type="Proteomes" id="UP000003843">
    <property type="component" value="Unassembled WGS sequence"/>
</dbReference>
<dbReference type="EMBL" id="ACEQ02000019">
    <property type="protein sequence ID" value="EEZ75306.1"/>
    <property type="molecule type" value="Genomic_DNA"/>
</dbReference>
<comment type="caution">
    <text evidence="1">The sequence shown here is derived from an EMBL/GenBank/DDBJ whole genome shotgun (WGS) entry which is preliminary data.</text>
</comment>
<accession>D0WAS8</accession>
<organism evidence="1 2">
    <name type="scientific">Neisseria lactamica ATCC 23970</name>
    <dbReference type="NCBI Taxonomy" id="546265"/>
    <lineage>
        <taxon>Bacteria</taxon>
        <taxon>Pseudomonadati</taxon>
        <taxon>Pseudomonadota</taxon>
        <taxon>Betaproteobacteria</taxon>
        <taxon>Neisseriales</taxon>
        <taxon>Neisseriaceae</taxon>
        <taxon>Neisseria</taxon>
    </lineage>
</organism>
<proteinExistence type="predicted"/>
<evidence type="ECO:0000313" key="1">
    <source>
        <dbReference type="EMBL" id="EEZ75306.1"/>
    </source>
</evidence>
<gene>
    <name evidence="1" type="ORF">NEILACOT_04649</name>
</gene>
<evidence type="ECO:0000313" key="2">
    <source>
        <dbReference type="Proteomes" id="UP000003843"/>
    </source>
</evidence>
<name>D0WAS8_NEILA</name>
<dbReference type="AlphaFoldDB" id="D0WAS8"/>
<reference evidence="1 2" key="1">
    <citation type="submission" date="2009-10" db="EMBL/GenBank/DDBJ databases">
        <authorList>
            <person name="Weinstock G."/>
            <person name="Sodergren E."/>
            <person name="Clifton S."/>
            <person name="Fulton L."/>
            <person name="Fulton B."/>
            <person name="Courtney L."/>
            <person name="Fronick C."/>
            <person name="Harrison M."/>
            <person name="Strong C."/>
            <person name="Farmer C."/>
            <person name="Delahaunty K."/>
            <person name="Markovic C."/>
            <person name="Hall O."/>
            <person name="Minx P."/>
            <person name="Tomlinson C."/>
            <person name="Mitreva M."/>
            <person name="Nelson J."/>
            <person name="Hou S."/>
            <person name="Wollam A."/>
            <person name="Pepin K.H."/>
            <person name="Johnson M."/>
            <person name="Bhonagiri V."/>
            <person name="Nash W.E."/>
            <person name="Warren W."/>
            <person name="Chinwalla A."/>
            <person name="Mardis E.R."/>
            <person name="Wilson R.K."/>
        </authorList>
    </citation>
    <scope>NUCLEOTIDE SEQUENCE [LARGE SCALE GENOMIC DNA]</scope>
    <source>
        <strain evidence="1 2">ATCC 23970</strain>
    </source>
</reference>
<protein>
    <submittedName>
        <fullName evidence="1">Uncharacterized protein</fullName>
    </submittedName>
</protein>
<sequence>MFQTAFLLLEQNDNPTYATIKTECQFLNHAIQIYLNDFL</sequence>